<dbReference type="AlphaFoldDB" id="A0A2S5TCV3"/>
<dbReference type="CDD" id="cd06558">
    <property type="entry name" value="crotonase-like"/>
    <property type="match status" value="1"/>
</dbReference>
<dbReference type="InterPro" id="IPR029045">
    <property type="entry name" value="ClpP/crotonase-like_dom_sf"/>
</dbReference>
<dbReference type="GO" id="GO:0004300">
    <property type="term" value="F:enoyl-CoA hydratase activity"/>
    <property type="evidence" value="ECO:0007669"/>
    <property type="project" value="UniProtKB-EC"/>
</dbReference>
<keyword evidence="3" id="KW-1185">Reference proteome</keyword>
<sequence length="288" mass="31594">MDFSTIRYEKDGHVLTITLHRPERMNAFTFTMADELIRAIDLADADGDIRAVILTGAGRAFCAGADLEKGQDAFRYETPEGQEPDWDEVRDAGGKVALRFFECRKPMIAAINGPAVGVGATITLPADIRLAAEGAKMGFVFCARGIAPDGASSWFLPKIVGLPQALEWVLTARVFPAEEALRAGLVRSLHAPGELLAAARRLADEIAANVAPVSATVARQMIWRMAGSPHPVHANAHETRAIYWRGRSEDVKEGVMSFLEKRPAKYSNRVPEDLPPGYPWWGEEPEFR</sequence>
<name>A0A2S5TCV3_9GAMM</name>
<protein>
    <submittedName>
        <fullName evidence="2">Enoyl-CoA hydratase</fullName>
        <ecNumber evidence="2">4.2.1.17</ecNumber>
    </submittedName>
</protein>
<dbReference type="OrthoDB" id="9777711at2"/>
<reference evidence="2 3" key="1">
    <citation type="submission" date="2018-02" db="EMBL/GenBank/DDBJ databases">
        <title>Genome sequencing of Solimonas sp. HR-BB.</title>
        <authorList>
            <person name="Lee Y."/>
            <person name="Jeon C.O."/>
        </authorList>
    </citation>
    <scope>NUCLEOTIDE SEQUENCE [LARGE SCALE GENOMIC DNA]</scope>
    <source>
        <strain evidence="2 3">HR-BB</strain>
    </source>
</reference>
<dbReference type="EC" id="4.2.1.17" evidence="2"/>
<dbReference type="NCBIfam" id="NF006109">
    <property type="entry name" value="PRK08260.1"/>
    <property type="match status" value="1"/>
</dbReference>
<dbReference type="EMBL" id="PSNW01000010">
    <property type="protein sequence ID" value="PPE72668.1"/>
    <property type="molecule type" value="Genomic_DNA"/>
</dbReference>
<dbReference type="InterPro" id="IPR051053">
    <property type="entry name" value="ECH/Chromodomain_protein"/>
</dbReference>
<dbReference type="Pfam" id="PF00378">
    <property type="entry name" value="ECH_1"/>
    <property type="match status" value="1"/>
</dbReference>
<dbReference type="InterPro" id="IPR001753">
    <property type="entry name" value="Enoyl-CoA_hydra/iso"/>
</dbReference>
<comment type="caution">
    <text evidence="2">The sequence shown here is derived from an EMBL/GenBank/DDBJ whole genome shotgun (WGS) entry which is preliminary data.</text>
</comment>
<dbReference type="PANTHER" id="PTHR43684:SF4">
    <property type="entry name" value="ENOYL-COA HYDRATASE_ISOMERASE FAMILY PROTEIN (AFU_ORTHOLOGUE AFUA_1G01890)"/>
    <property type="match status" value="1"/>
</dbReference>
<dbReference type="SUPFAM" id="SSF52096">
    <property type="entry name" value="ClpP/crotonase"/>
    <property type="match status" value="1"/>
</dbReference>
<evidence type="ECO:0000313" key="3">
    <source>
        <dbReference type="Proteomes" id="UP000238220"/>
    </source>
</evidence>
<dbReference type="RefSeq" id="WP_104231478.1">
    <property type="nucleotide sequence ID" value="NZ_PSNW01000010.1"/>
</dbReference>
<proteinExistence type="inferred from homology"/>
<keyword evidence="2" id="KW-0456">Lyase</keyword>
<comment type="similarity">
    <text evidence="1">Belongs to the enoyl-CoA hydratase/isomerase family.</text>
</comment>
<dbReference type="InterPro" id="IPR014748">
    <property type="entry name" value="Enoyl-CoA_hydra_C"/>
</dbReference>
<dbReference type="Gene3D" id="1.10.12.10">
    <property type="entry name" value="Lyase 2-enoyl-coa Hydratase, Chain A, domain 2"/>
    <property type="match status" value="1"/>
</dbReference>
<evidence type="ECO:0000256" key="1">
    <source>
        <dbReference type="ARBA" id="ARBA00005254"/>
    </source>
</evidence>
<accession>A0A2S5TCV3</accession>
<organism evidence="2 3">
    <name type="scientific">Solimonas fluminis</name>
    <dbReference type="NCBI Taxonomy" id="2086571"/>
    <lineage>
        <taxon>Bacteria</taxon>
        <taxon>Pseudomonadati</taxon>
        <taxon>Pseudomonadota</taxon>
        <taxon>Gammaproteobacteria</taxon>
        <taxon>Nevskiales</taxon>
        <taxon>Nevskiaceae</taxon>
        <taxon>Solimonas</taxon>
    </lineage>
</organism>
<dbReference type="PANTHER" id="PTHR43684">
    <property type="match status" value="1"/>
</dbReference>
<gene>
    <name evidence="2" type="ORF">C3942_16575</name>
</gene>
<dbReference type="Gene3D" id="3.90.226.10">
    <property type="entry name" value="2-enoyl-CoA Hydratase, Chain A, domain 1"/>
    <property type="match status" value="1"/>
</dbReference>
<evidence type="ECO:0000313" key="2">
    <source>
        <dbReference type="EMBL" id="PPE72668.1"/>
    </source>
</evidence>
<dbReference type="Proteomes" id="UP000238220">
    <property type="component" value="Unassembled WGS sequence"/>
</dbReference>